<organism evidence="2 3">
    <name type="scientific">Treponema bryantii</name>
    <dbReference type="NCBI Taxonomy" id="163"/>
    <lineage>
        <taxon>Bacteria</taxon>
        <taxon>Pseudomonadati</taxon>
        <taxon>Spirochaetota</taxon>
        <taxon>Spirochaetia</taxon>
        <taxon>Spirochaetales</taxon>
        <taxon>Treponemataceae</taxon>
        <taxon>Treponema</taxon>
    </lineage>
</organism>
<proteinExistence type="predicted"/>
<feature type="compositionally biased region" description="Acidic residues" evidence="1">
    <location>
        <begin position="27"/>
        <end position="46"/>
    </location>
</feature>
<dbReference type="AlphaFoldDB" id="A0A1I3LWH1"/>
<gene>
    <name evidence="2" type="ORF">SAMN04487775_107237</name>
</gene>
<dbReference type="EMBL" id="FORI01000007">
    <property type="protein sequence ID" value="SFI89114.1"/>
    <property type="molecule type" value="Genomic_DNA"/>
</dbReference>
<evidence type="ECO:0000256" key="1">
    <source>
        <dbReference type="SAM" id="MobiDB-lite"/>
    </source>
</evidence>
<evidence type="ECO:0000313" key="2">
    <source>
        <dbReference type="EMBL" id="SFI89114.1"/>
    </source>
</evidence>
<accession>A0A1I3LWH1</accession>
<feature type="region of interest" description="Disordered" evidence="1">
    <location>
        <begin position="1"/>
        <end position="53"/>
    </location>
</feature>
<sequence length="421" mass="48175">MEDIEKKEEHKEEIERKAPYETQTDAPENEEPDNSVDDTENPDVEAESSVVEPVETTIADATSLPDFTVQTKDGPKLFKNMKVVFQDEETNRFYLDNGKEKLILPAMTFKSIVSPESLHPQPEAFKDAEIAEESPAAVLGKTALPEFSMITTKGIGIFKDLTVQKFNPAENSYTLSNGETTLTVTAETFKEINKPERYEKVFDENTPAYEKLIDSQYEAYFKQRDNTADNFIHNLSVYCRKEANSPLDALTISKEIISRMDKEEKEKTRLILKQMAREEETINQVLINTYYEAIKGVPLDRETILQKKSEERIAKPFSDTISTNGALVDKDSKLKIGDTIKDMTFNIPKAFGTGKDRIFEDLTVISASKDGNNIILMDRNRSFYELSRDKVLEGYNKQQEKQHKAEMKQKRSNRIDVGWER</sequence>
<dbReference type="OrthoDB" id="363939at2"/>
<feature type="compositionally biased region" description="Basic and acidic residues" evidence="1">
    <location>
        <begin position="1"/>
        <end position="19"/>
    </location>
</feature>
<protein>
    <submittedName>
        <fullName evidence="2">Uncharacterized protein</fullName>
    </submittedName>
</protein>
<dbReference type="RefSeq" id="WP_074932528.1">
    <property type="nucleotide sequence ID" value="NZ_FORI01000007.1"/>
</dbReference>
<reference evidence="3" key="1">
    <citation type="submission" date="2016-10" db="EMBL/GenBank/DDBJ databases">
        <authorList>
            <person name="Varghese N."/>
            <person name="Submissions S."/>
        </authorList>
    </citation>
    <scope>NUCLEOTIDE SEQUENCE [LARGE SCALE GENOMIC DNA]</scope>
    <source>
        <strain evidence="3">XBD1002</strain>
    </source>
</reference>
<keyword evidence="3" id="KW-1185">Reference proteome</keyword>
<feature type="region of interest" description="Disordered" evidence="1">
    <location>
        <begin position="397"/>
        <end position="421"/>
    </location>
</feature>
<evidence type="ECO:0000313" key="3">
    <source>
        <dbReference type="Proteomes" id="UP000182737"/>
    </source>
</evidence>
<name>A0A1I3LWH1_9SPIR</name>
<dbReference type="Proteomes" id="UP000182737">
    <property type="component" value="Unassembled WGS sequence"/>
</dbReference>